<dbReference type="PANTHER" id="PTHR23227">
    <property type="entry name" value="BUCENTAUR RELATED"/>
    <property type="match status" value="1"/>
</dbReference>
<keyword evidence="2" id="KW-1185">Reference proteome</keyword>
<protein>
    <recommendedName>
        <fullName evidence="3">Craniofacial development protein 2-like</fullName>
    </recommendedName>
</protein>
<dbReference type="InterPro" id="IPR027124">
    <property type="entry name" value="Swc5/CFDP1/2"/>
</dbReference>
<dbReference type="AlphaFoldDB" id="A0A8J9VUU0"/>
<name>A0A8J9VUU0_9NEOP</name>
<sequence>MRENVINTRACPQSDEKNHAAHMPKVRIVCWNVGSMTGRSLELSEVLLRRRISICCIQETKWKESKARNIAYAPQTGLPQAEKQTFWDDLHNLTQSIPKTESKYIGADFNGHVGQITNDSFREIHGNKGYGDKNSQGDDILYFAYTFNMAIVNTFFTKPNEHLITYSYIYYIYYWRQMHTGGLHPSGQETSTNNKNG</sequence>
<dbReference type="Gene3D" id="3.60.10.10">
    <property type="entry name" value="Endonuclease/exonuclease/phosphatase"/>
    <property type="match status" value="2"/>
</dbReference>
<dbReference type="EMBL" id="OV170229">
    <property type="protein sequence ID" value="CAH0731083.1"/>
    <property type="molecule type" value="Genomic_DNA"/>
</dbReference>
<dbReference type="OrthoDB" id="418748at2759"/>
<organism evidence="1 2">
    <name type="scientific">Brenthis ino</name>
    <name type="common">lesser marbled fritillary</name>
    <dbReference type="NCBI Taxonomy" id="405034"/>
    <lineage>
        <taxon>Eukaryota</taxon>
        <taxon>Metazoa</taxon>
        <taxon>Ecdysozoa</taxon>
        <taxon>Arthropoda</taxon>
        <taxon>Hexapoda</taxon>
        <taxon>Insecta</taxon>
        <taxon>Pterygota</taxon>
        <taxon>Neoptera</taxon>
        <taxon>Endopterygota</taxon>
        <taxon>Lepidoptera</taxon>
        <taxon>Glossata</taxon>
        <taxon>Ditrysia</taxon>
        <taxon>Papilionoidea</taxon>
        <taxon>Nymphalidae</taxon>
        <taxon>Heliconiinae</taxon>
        <taxon>Argynnini</taxon>
        <taxon>Brenthis</taxon>
    </lineage>
</organism>
<dbReference type="SUPFAM" id="SSF56219">
    <property type="entry name" value="DNase I-like"/>
    <property type="match status" value="1"/>
</dbReference>
<evidence type="ECO:0008006" key="3">
    <source>
        <dbReference type="Google" id="ProtNLM"/>
    </source>
</evidence>
<accession>A0A8J9VUU0</accession>
<evidence type="ECO:0000313" key="1">
    <source>
        <dbReference type="EMBL" id="CAH0731083.1"/>
    </source>
</evidence>
<evidence type="ECO:0000313" key="2">
    <source>
        <dbReference type="Proteomes" id="UP000838878"/>
    </source>
</evidence>
<dbReference type="InterPro" id="IPR036691">
    <property type="entry name" value="Endo/exonu/phosph_ase_sf"/>
</dbReference>
<feature type="non-terminal residue" evidence="1">
    <location>
        <position position="197"/>
    </location>
</feature>
<proteinExistence type="predicted"/>
<dbReference type="Proteomes" id="UP000838878">
    <property type="component" value="Chromosome 9"/>
</dbReference>
<reference evidence="1" key="1">
    <citation type="submission" date="2021-12" db="EMBL/GenBank/DDBJ databases">
        <authorList>
            <person name="Martin H S."/>
        </authorList>
    </citation>
    <scope>NUCLEOTIDE SEQUENCE</scope>
</reference>
<dbReference type="PANTHER" id="PTHR23227:SF67">
    <property type="entry name" value="CRANIOFACIAL DEVELOPMENT PROTEIN 2-LIKE"/>
    <property type="match status" value="1"/>
</dbReference>
<gene>
    <name evidence="1" type="ORF">BINO364_LOCUS15995</name>
</gene>